<protein>
    <submittedName>
        <fullName evidence="5">CubicO group peptidase (Beta-lactamase class C family)</fullName>
    </submittedName>
</protein>
<dbReference type="Proteomes" id="UP000253509">
    <property type="component" value="Unassembled WGS sequence"/>
</dbReference>
<dbReference type="GO" id="GO:0016020">
    <property type="term" value="C:membrane"/>
    <property type="evidence" value="ECO:0007669"/>
    <property type="project" value="UniProtKB-SubCell"/>
</dbReference>
<dbReference type="PANTHER" id="PTHR46825">
    <property type="entry name" value="D-ALANYL-D-ALANINE-CARBOXYPEPTIDASE/ENDOPEPTIDASE AMPH"/>
    <property type="match status" value="1"/>
</dbReference>
<proteinExistence type="predicted"/>
<keyword evidence="6" id="KW-1185">Reference proteome</keyword>
<dbReference type="InterPro" id="IPR012338">
    <property type="entry name" value="Beta-lactam/transpept-like"/>
</dbReference>
<dbReference type="PANTHER" id="PTHR46825:SF11">
    <property type="entry name" value="PENICILLIN-BINDING PROTEIN 4"/>
    <property type="match status" value="1"/>
</dbReference>
<keyword evidence="2" id="KW-0472">Membrane</keyword>
<dbReference type="Pfam" id="PF00144">
    <property type="entry name" value="Beta-lactamase"/>
    <property type="match status" value="1"/>
</dbReference>
<evidence type="ECO:0000256" key="3">
    <source>
        <dbReference type="SAM" id="SignalP"/>
    </source>
</evidence>
<feature type="chain" id="PRO_5038332828" evidence="3">
    <location>
        <begin position="27"/>
        <end position="363"/>
    </location>
</feature>
<evidence type="ECO:0000313" key="6">
    <source>
        <dbReference type="Proteomes" id="UP000253509"/>
    </source>
</evidence>
<name>A0A366INY5_9MICO</name>
<organism evidence="5 6">
    <name type="scientific">Brevibacterium celere</name>
    <dbReference type="NCBI Taxonomy" id="225845"/>
    <lineage>
        <taxon>Bacteria</taxon>
        <taxon>Bacillati</taxon>
        <taxon>Actinomycetota</taxon>
        <taxon>Actinomycetes</taxon>
        <taxon>Micrococcales</taxon>
        <taxon>Brevibacteriaceae</taxon>
        <taxon>Brevibacterium</taxon>
    </lineage>
</organism>
<evidence type="ECO:0000313" key="5">
    <source>
        <dbReference type="EMBL" id="RBP74559.1"/>
    </source>
</evidence>
<comment type="subcellular location">
    <subcellularLocation>
        <location evidence="1">Membrane</location>
    </subcellularLocation>
</comment>
<dbReference type="SUPFAM" id="SSF56601">
    <property type="entry name" value="beta-lactamase/transpeptidase-like"/>
    <property type="match status" value="1"/>
</dbReference>
<keyword evidence="3" id="KW-0732">Signal</keyword>
<dbReference type="InterPro" id="IPR050491">
    <property type="entry name" value="AmpC-like"/>
</dbReference>
<sequence>MPMMSIRTAASILVLSLLVLPGCGSSGPETIDEFIDETAPSGSRGVVAVADGESLVHCDGWGTPDGNLGTALDCDTVVDVMSMTKQFTAAAILKLQMLGMLEVSDSIGDYLGPVPDDKHAITIEHLLTHTSGFVDQLGHDYDPMVRDELVSAAMASTLGAEPGSVYAYSNLGYSLLAAIVEIASGTDFEDFLRWHLFMPAGMSSTGYRLPDWDKLEVAVEYDRHGRSQGTPLDHEWADDGPWWNLRGNGGLLSTAEDMYRWHLALRGDGILGPTAKSALFKPRVREEPHETHYGFGWVITDFDGRPSAWHNGGNTRSYGELLRTIDGEAMVFWVATQAVSDEGQWDMGELGAGLTDGILSRLP</sequence>
<dbReference type="Gene3D" id="3.40.710.10">
    <property type="entry name" value="DD-peptidase/beta-lactamase superfamily"/>
    <property type="match status" value="1"/>
</dbReference>
<dbReference type="InterPro" id="IPR001466">
    <property type="entry name" value="Beta-lactam-related"/>
</dbReference>
<gene>
    <name evidence="5" type="ORF">DFO65_101281</name>
</gene>
<comment type="caution">
    <text evidence="5">The sequence shown here is derived from an EMBL/GenBank/DDBJ whole genome shotgun (WGS) entry which is preliminary data.</text>
</comment>
<evidence type="ECO:0000256" key="2">
    <source>
        <dbReference type="ARBA" id="ARBA00023136"/>
    </source>
</evidence>
<dbReference type="EMBL" id="QNSB01000001">
    <property type="protein sequence ID" value="RBP74559.1"/>
    <property type="molecule type" value="Genomic_DNA"/>
</dbReference>
<feature type="signal peptide" evidence="3">
    <location>
        <begin position="1"/>
        <end position="26"/>
    </location>
</feature>
<evidence type="ECO:0000259" key="4">
    <source>
        <dbReference type="Pfam" id="PF00144"/>
    </source>
</evidence>
<accession>A0A366INY5</accession>
<dbReference type="AlphaFoldDB" id="A0A366INY5"/>
<feature type="domain" description="Beta-lactamase-related" evidence="4">
    <location>
        <begin position="45"/>
        <end position="324"/>
    </location>
</feature>
<reference evidence="5 6" key="1">
    <citation type="submission" date="2018-06" db="EMBL/GenBank/DDBJ databases">
        <title>Freshwater and sediment microbial communities from various areas in North America, analyzing microbe dynamics in response to fracking.</title>
        <authorList>
            <person name="Lamendella R."/>
        </authorList>
    </citation>
    <scope>NUCLEOTIDE SEQUENCE [LARGE SCALE GENOMIC DNA]</scope>
    <source>
        <strain evidence="5 6">3b_TX</strain>
    </source>
</reference>
<evidence type="ECO:0000256" key="1">
    <source>
        <dbReference type="ARBA" id="ARBA00004370"/>
    </source>
</evidence>